<dbReference type="PANTHER" id="PTHR33142:SF114">
    <property type="entry name" value="CYCLIN-DEPENDENT PROTEIN KINASE INHIBITOR SMR14"/>
    <property type="match status" value="1"/>
</dbReference>
<keyword evidence="2" id="KW-0131">Cell cycle</keyword>
<dbReference type="EMBL" id="EF676624">
    <property type="protein sequence ID" value="ABR16514.1"/>
    <property type="molecule type" value="mRNA"/>
</dbReference>
<evidence type="ECO:0000256" key="2">
    <source>
        <dbReference type="ARBA" id="ARBA00023306"/>
    </source>
</evidence>
<dbReference type="GO" id="GO:0004860">
    <property type="term" value="F:protein kinase inhibitor activity"/>
    <property type="evidence" value="ECO:0007669"/>
    <property type="project" value="UniProtKB-KW"/>
</dbReference>
<protein>
    <submittedName>
        <fullName evidence="3">Uncharacterized protein</fullName>
    </submittedName>
</protein>
<reference evidence="3" key="1">
    <citation type="submission" date="2007-06" db="EMBL/GenBank/DDBJ databases">
        <title>Full length cDNA sequences from Sitka Spruce (Picea sitchensis).</title>
        <authorList>
            <person name="Ralph S.G."/>
            <person name="Chun H.E."/>
            <person name="Liao N."/>
            <person name="Ali J."/>
            <person name="Reid K."/>
            <person name="Kolosova N."/>
            <person name="Cooper N."/>
            <person name="Cullis C."/>
            <person name="Jancsik S."/>
            <person name="Moore R."/>
            <person name="Mayo M."/>
            <person name="Wagner S."/>
            <person name="Holt R.A."/>
            <person name="Jones S.J.M."/>
            <person name="Marra M.A."/>
            <person name="Ritland C.E."/>
            <person name="Ritland K."/>
            <person name="Bohlmann J."/>
        </authorList>
    </citation>
    <scope>NUCLEOTIDE SEQUENCE</scope>
    <source>
        <tissue evidence="3">Green portion of the leader tissue</tissue>
    </source>
</reference>
<accession>B8LLI4</accession>
<dbReference type="GO" id="GO:0005634">
    <property type="term" value="C:nucleus"/>
    <property type="evidence" value="ECO:0007669"/>
    <property type="project" value="TreeGrafter"/>
</dbReference>
<dbReference type="GO" id="GO:0032875">
    <property type="term" value="P:regulation of DNA endoreduplication"/>
    <property type="evidence" value="ECO:0007669"/>
    <property type="project" value="InterPro"/>
</dbReference>
<dbReference type="AlphaFoldDB" id="B8LLI4"/>
<dbReference type="InterPro" id="IPR040389">
    <property type="entry name" value="SMR"/>
</dbReference>
<dbReference type="OMA" id="QTHENVV"/>
<organism evidence="3">
    <name type="scientific">Picea sitchensis</name>
    <name type="common">Sitka spruce</name>
    <name type="synonym">Pinus sitchensis</name>
    <dbReference type="NCBI Taxonomy" id="3332"/>
    <lineage>
        <taxon>Eukaryota</taxon>
        <taxon>Viridiplantae</taxon>
        <taxon>Streptophyta</taxon>
        <taxon>Embryophyta</taxon>
        <taxon>Tracheophyta</taxon>
        <taxon>Spermatophyta</taxon>
        <taxon>Pinopsida</taxon>
        <taxon>Pinidae</taxon>
        <taxon>Conifers I</taxon>
        <taxon>Pinales</taxon>
        <taxon>Pinaceae</taxon>
        <taxon>Picea</taxon>
    </lineage>
</organism>
<sequence length="155" mass="17529">MGMSSGTVDQSTRRKRKGDDSFDIEGLVFPLLKPIVTTRPASRTKILCSHKEQKDDLLQDIDEVTVQNELLAKGDQDGCETPKSEEHKIPKVLECPRAPRKPKMKRKIPTLPEGFFFVPQDLVSAFLLCSMSQPRKQIHCSKRILEPAEETNTLL</sequence>
<evidence type="ECO:0000313" key="3">
    <source>
        <dbReference type="EMBL" id="ABR16514.1"/>
    </source>
</evidence>
<evidence type="ECO:0000256" key="1">
    <source>
        <dbReference type="ARBA" id="ARBA00023013"/>
    </source>
</evidence>
<proteinExistence type="evidence at transcript level"/>
<keyword evidence="1" id="KW-0649">Protein kinase inhibitor</keyword>
<name>B8LLI4_PICSI</name>
<dbReference type="PANTHER" id="PTHR33142">
    <property type="entry name" value="CYCLIN-DEPENDENT PROTEIN KINASE INHIBITOR SMR13"/>
    <property type="match status" value="1"/>
</dbReference>